<gene>
    <name evidence="2" type="ORF">NP596_05605</name>
</gene>
<protein>
    <submittedName>
        <fullName evidence="2">Glycosyltransferase</fullName>
    </submittedName>
</protein>
<evidence type="ECO:0000259" key="1">
    <source>
        <dbReference type="Pfam" id="PF00535"/>
    </source>
</evidence>
<comment type="caution">
    <text evidence="2">The sequence shown here is derived from an EMBL/GenBank/DDBJ whole genome shotgun (WGS) entry which is preliminary data.</text>
</comment>
<dbReference type="InterPro" id="IPR050834">
    <property type="entry name" value="Glycosyltransf_2"/>
</dbReference>
<dbReference type="Gene3D" id="3.90.550.10">
    <property type="entry name" value="Spore Coat Polysaccharide Biosynthesis Protein SpsA, Chain A"/>
    <property type="match status" value="1"/>
</dbReference>
<sequence>MSSDTTADASKPLVSIITSTFNAALYLPAAIKSIQDISYDNFEWIIIDGGSSDGTVNLIRQHEDIVSYWLSEPDKGIYHAWNKGLRVAKGDWICFLGADDLIMPDSISNLLSCQKKYSESLDFIYGRVELYENGKLLRTIGEPWLWSKFKRYFAATHPCALHNASYFKRYGEFDTSFRITGDYEMLLRAGSSLKVGFQNNVVAHMQMGGVSNGNAAVFQETLRAKLKHDLTNPIAGEVYAKWSEIKWRLRRYLIGV</sequence>
<dbReference type="SUPFAM" id="SSF53448">
    <property type="entry name" value="Nucleotide-diphospho-sugar transferases"/>
    <property type="match status" value="1"/>
</dbReference>
<evidence type="ECO:0000313" key="3">
    <source>
        <dbReference type="Proteomes" id="UP001524586"/>
    </source>
</evidence>
<dbReference type="Proteomes" id="UP001524586">
    <property type="component" value="Unassembled WGS sequence"/>
</dbReference>
<evidence type="ECO:0000313" key="2">
    <source>
        <dbReference type="EMBL" id="MCQ8127933.1"/>
    </source>
</evidence>
<name>A0ABT1U272_9GAMM</name>
<keyword evidence="3" id="KW-1185">Reference proteome</keyword>
<dbReference type="InterPro" id="IPR029044">
    <property type="entry name" value="Nucleotide-diphossugar_trans"/>
</dbReference>
<dbReference type="RefSeq" id="WP_256614293.1">
    <property type="nucleotide sequence ID" value="NZ_JANIBK010000019.1"/>
</dbReference>
<dbReference type="InterPro" id="IPR001173">
    <property type="entry name" value="Glyco_trans_2-like"/>
</dbReference>
<accession>A0ABT1U272</accession>
<feature type="domain" description="Glycosyltransferase 2-like" evidence="1">
    <location>
        <begin position="15"/>
        <end position="117"/>
    </location>
</feature>
<dbReference type="EMBL" id="JANIBK010000019">
    <property type="protein sequence ID" value="MCQ8127933.1"/>
    <property type="molecule type" value="Genomic_DNA"/>
</dbReference>
<dbReference type="CDD" id="cd06433">
    <property type="entry name" value="GT_2_WfgS_like"/>
    <property type="match status" value="1"/>
</dbReference>
<proteinExistence type="predicted"/>
<dbReference type="PANTHER" id="PTHR43685:SF2">
    <property type="entry name" value="GLYCOSYLTRANSFERASE 2-LIKE DOMAIN-CONTAINING PROTEIN"/>
    <property type="match status" value="1"/>
</dbReference>
<reference evidence="2 3" key="1">
    <citation type="submission" date="2022-07" db="EMBL/GenBank/DDBJ databases">
        <title>Methylomonas rivi sp. nov., Methylomonas rosea sp. nov., Methylomonas aureus sp. nov. and Methylomonas subterranea sp. nov., four novel methanotrophs isolated from a freshwater creek and the deep terrestrial subsurface.</title>
        <authorList>
            <person name="Abin C."/>
            <person name="Sankaranarayanan K."/>
            <person name="Garner C."/>
            <person name="Sindelar R."/>
            <person name="Kotary K."/>
            <person name="Garner R."/>
            <person name="Barclay S."/>
            <person name="Lawson P."/>
            <person name="Krumholz L."/>
        </authorList>
    </citation>
    <scope>NUCLEOTIDE SEQUENCE [LARGE SCALE GENOMIC DNA]</scope>
    <source>
        <strain evidence="2 3">WSC-6</strain>
    </source>
</reference>
<organism evidence="2 3">
    <name type="scientific">Methylomonas rivi</name>
    <dbReference type="NCBI Taxonomy" id="2952226"/>
    <lineage>
        <taxon>Bacteria</taxon>
        <taxon>Pseudomonadati</taxon>
        <taxon>Pseudomonadota</taxon>
        <taxon>Gammaproteobacteria</taxon>
        <taxon>Methylococcales</taxon>
        <taxon>Methylococcaceae</taxon>
        <taxon>Methylomonas</taxon>
    </lineage>
</organism>
<dbReference type="Pfam" id="PF00535">
    <property type="entry name" value="Glycos_transf_2"/>
    <property type="match status" value="1"/>
</dbReference>
<dbReference type="PANTHER" id="PTHR43685">
    <property type="entry name" value="GLYCOSYLTRANSFERASE"/>
    <property type="match status" value="1"/>
</dbReference>